<gene>
    <name evidence="2" type="ORF">HUG10_19605</name>
</gene>
<dbReference type="Proteomes" id="UP000509750">
    <property type="component" value="Plasmid unnamed2"/>
</dbReference>
<keyword evidence="2" id="KW-0614">Plasmid</keyword>
<sequence length="257" mass="27797">MAEEPTHTRRRAIQTLGSGVVVGLAGCNASGSSDPTQQPTDTETATSTPTETSTETATNEHTGSEHTHEHTDAQPPESVEFARNPEEIHPTLVEETSVSSDEVLIGYRLEDSSLPFETEVYHAPDGAEMQATKTYDTQDLSQVDLLPDQPQALDTVATDQEDIHYGTTTIGEPLAVTLVARHDGEAFDWSAWDRTGHPYGGHDEEDPALEVDCYCGGMVYTAPSGGTWARVIQVTPTERVDPGSTIVVNWTSSRVET</sequence>
<keyword evidence="3" id="KW-1185">Reference proteome</keyword>
<evidence type="ECO:0000313" key="3">
    <source>
        <dbReference type="Proteomes" id="UP000509750"/>
    </source>
</evidence>
<evidence type="ECO:0000256" key="1">
    <source>
        <dbReference type="SAM" id="MobiDB-lite"/>
    </source>
</evidence>
<geneLocation type="plasmid" evidence="2 3">
    <name>unnamed2</name>
</geneLocation>
<reference evidence="2 3" key="1">
    <citation type="submission" date="2020-07" db="EMBL/GenBank/DDBJ databases">
        <title>Gai3-2, isolated from salt lake.</title>
        <authorList>
            <person name="Cui H."/>
            <person name="Shi X."/>
        </authorList>
    </citation>
    <scope>NUCLEOTIDE SEQUENCE [LARGE SCALE GENOMIC DNA]</scope>
    <source>
        <strain evidence="2 3">Gai3-2</strain>
        <plasmid evidence="2 3">unnamed2</plasmid>
    </source>
</reference>
<feature type="compositionally biased region" description="Low complexity" evidence="1">
    <location>
        <begin position="33"/>
        <end position="61"/>
    </location>
</feature>
<dbReference type="GeneID" id="56031088"/>
<dbReference type="KEGG" id="halg:HUG10_19605"/>
<protein>
    <submittedName>
        <fullName evidence="2">Uncharacterized protein</fullName>
    </submittedName>
</protein>
<proteinExistence type="predicted"/>
<name>A0A7D5KW36_9EURY</name>
<dbReference type="AlphaFoldDB" id="A0A7D5KW36"/>
<accession>A0A7D5KW36</accession>
<dbReference type="EMBL" id="CP058531">
    <property type="protein sequence ID" value="QLG29820.1"/>
    <property type="molecule type" value="Genomic_DNA"/>
</dbReference>
<feature type="compositionally biased region" description="Basic and acidic residues" evidence="1">
    <location>
        <begin position="62"/>
        <end position="72"/>
    </location>
</feature>
<organism evidence="2 3">
    <name type="scientific">Halorarum halophilum</name>
    <dbReference type="NCBI Taxonomy" id="2743090"/>
    <lineage>
        <taxon>Archaea</taxon>
        <taxon>Methanobacteriati</taxon>
        <taxon>Methanobacteriota</taxon>
        <taxon>Stenosarchaea group</taxon>
        <taxon>Halobacteria</taxon>
        <taxon>Halobacteriales</taxon>
        <taxon>Haloferacaceae</taxon>
        <taxon>Halorarum</taxon>
    </lineage>
</organism>
<evidence type="ECO:0000313" key="2">
    <source>
        <dbReference type="EMBL" id="QLG29820.1"/>
    </source>
</evidence>
<dbReference type="RefSeq" id="WP_179171394.1">
    <property type="nucleotide sequence ID" value="NZ_CP058531.1"/>
</dbReference>
<feature type="region of interest" description="Disordered" evidence="1">
    <location>
        <begin position="23"/>
        <end position="77"/>
    </location>
</feature>
<dbReference type="OrthoDB" id="204556at2157"/>